<feature type="domain" description="Protein kinase" evidence="2">
    <location>
        <begin position="276"/>
        <end position="536"/>
    </location>
</feature>
<dbReference type="Gene3D" id="3.30.200.20">
    <property type="entry name" value="Phosphorylase Kinase, domain 1"/>
    <property type="match status" value="1"/>
</dbReference>
<dbReference type="PANTHER" id="PTHR44167:SF24">
    <property type="entry name" value="SERINE_THREONINE-PROTEIN KINASE CHK2"/>
    <property type="match status" value="1"/>
</dbReference>
<evidence type="ECO:0000313" key="4">
    <source>
        <dbReference type="Proteomes" id="UP000250140"/>
    </source>
</evidence>
<dbReference type="GO" id="GO:0005524">
    <property type="term" value="F:ATP binding"/>
    <property type="evidence" value="ECO:0007669"/>
    <property type="project" value="InterPro"/>
</dbReference>
<dbReference type="SUPFAM" id="SSF56112">
    <property type="entry name" value="Protein kinase-like (PK-like)"/>
    <property type="match status" value="1"/>
</dbReference>
<dbReference type="InterPro" id="IPR011009">
    <property type="entry name" value="Kinase-like_dom_sf"/>
</dbReference>
<gene>
    <name evidence="3" type="ORF">AOQ84DRAFT_420862</name>
</gene>
<keyword evidence="3" id="KW-0808">Transferase</keyword>
<name>A0A8E2EQE5_9PEZI</name>
<dbReference type="SMART" id="SM00220">
    <property type="entry name" value="S_TKc"/>
    <property type="match status" value="1"/>
</dbReference>
<dbReference type="PANTHER" id="PTHR44167">
    <property type="entry name" value="OVARIAN-SPECIFIC SERINE/THREONINE-PROTEIN KINASE LOK-RELATED"/>
    <property type="match status" value="1"/>
</dbReference>
<dbReference type="InterPro" id="IPR000719">
    <property type="entry name" value="Prot_kinase_dom"/>
</dbReference>
<dbReference type="GO" id="GO:0005634">
    <property type="term" value="C:nucleus"/>
    <property type="evidence" value="ECO:0007669"/>
    <property type="project" value="TreeGrafter"/>
</dbReference>
<sequence length="536" mass="59552">MGAKLDVVAKSLNDRISLHVEQRSAQDQLKNNNDVQLQNTFPGSYDIQHLNPAEAAESNKLPEFVPQGKDNNTNQIQSYVGHRDSPLHHIGSTRWQLEKENINQNKRILEWMGPGLSTPSKLSLQARQASISQGPEIGQLLENSSDSSPQSDILCTGQTSFATAFTSPNTPSFRSAASSSSGSSPRSAIPKGLSNHEQNSGEGLRSDIVSSEQRAGLEVFDHQASQDQGSPGGLGPATEYRRKLTSGGLLLPPDREPNWSGKGQHVEFEPTEPLLLNRISKIGIGACSEAGKVLCKCTTLARKLMKLSRKWTLADAMNELQHLHKLHHDHIIQLVGSYILKRKFAILLYPVAGCNLFEFLREMSEILDLIEGGLQSTTELDDRVKSLLEIKDRNLDSLAASLGYLTSATAFVHQNTIKHMDIKAQNVLMRKTPLSIKRPKCLTWRVYLADFGLSRSFKPQDLSQTEGYTRGTAKYCAPEVYDYSPRGRKADIFSLGCVHLEILTVYVHMDLDDFKDFRQNDEYDSSFHKSLPGVKQ</sequence>
<dbReference type="Pfam" id="PF00069">
    <property type="entry name" value="Pkinase"/>
    <property type="match status" value="1"/>
</dbReference>
<feature type="region of interest" description="Disordered" evidence="1">
    <location>
        <begin position="220"/>
        <end position="239"/>
    </location>
</feature>
<dbReference type="PROSITE" id="PS50011">
    <property type="entry name" value="PROTEIN_KINASE_DOM"/>
    <property type="match status" value="1"/>
</dbReference>
<dbReference type="CDD" id="cd00180">
    <property type="entry name" value="PKc"/>
    <property type="match status" value="1"/>
</dbReference>
<dbReference type="AlphaFoldDB" id="A0A8E2EQE5"/>
<dbReference type="GO" id="GO:0044773">
    <property type="term" value="P:mitotic DNA damage checkpoint signaling"/>
    <property type="evidence" value="ECO:0007669"/>
    <property type="project" value="TreeGrafter"/>
</dbReference>
<keyword evidence="3" id="KW-0418">Kinase</keyword>
<dbReference type="OrthoDB" id="4062651at2759"/>
<dbReference type="InterPro" id="IPR008271">
    <property type="entry name" value="Ser/Thr_kinase_AS"/>
</dbReference>
<dbReference type="Gene3D" id="1.10.510.10">
    <property type="entry name" value="Transferase(Phosphotransferase) domain 1"/>
    <property type="match status" value="1"/>
</dbReference>
<dbReference type="PROSITE" id="PS00108">
    <property type="entry name" value="PROTEIN_KINASE_ST"/>
    <property type="match status" value="1"/>
</dbReference>
<feature type="region of interest" description="Disordered" evidence="1">
    <location>
        <begin position="166"/>
        <end position="206"/>
    </location>
</feature>
<feature type="compositionally biased region" description="Low complexity" evidence="1">
    <location>
        <begin position="171"/>
        <end position="188"/>
    </location>
</feature>
<keyword evidence="4" id="KW-1185">Reference proteome</keyword>
<dbReference type="EMBL" id="KV750837">
    <property type="protein sequence ID" value="OCL02992.1"/>
    <property type="molecule type" value="Genomic_DNA"/>
</dbReference>
<evidence type="ECO:0000256" key="1">
    <source>
        <dbReference type="SAM" id="MobiDB-lite"/>
    </source>
</evidence>
<organism evidence="3 4">
    <name type="scientific">Glonium stellatum</name>
    <dbReference type="NCBI Taxonomy" id="574774"/>
    <lineage>
        <taxon>Eukaryota</taxon>
        <taxon>Fungi</taxon>
        <taxon>Dikarya</taxon>
        <taxon>Ascomycota</taxon>
        <taxon>Pezizomycotina</taxon>
        <taxon>Dothideomycetes</taxon>
        <taxon>Pleosporomycetidae</taxon>
        <taxon>Gloniales</taxon>
        <taxon>Gloniaceae</taxon>
        <taxon>Glonium</taxon>
    </lineage>
</organism>
<dbReference type="GO" id="GO:0005737">
    <property type="term" value="C:cytoplasm"/>
    <property type="evidence" value="ECO:0007669"/>
    <property type="project" value="TreeGrafter"/>
</dbReference>
<protein>
    <submittedName>
        <fullName evidence="3">Kinase-like protein</fullName>
    </submittedName>
</protein>
<dbReference type="Proteomes" id="UP000250140">
    <property type="component" value="Unassembled WGS sequence"/>
</dbReference>
<reference evidence="3 4" key="1">
    <citation type="journal article" date="2016" name="Nat. Commun.">
        <title>Ectomycorrhizal ecology is imprinted in the genome of the dominant symbiotic fungus Cenococcum geophilum.</title>
        <authorList>
            <consortium name="DOE Joint Genome Institute"/>
            <person name="Peter M."/>
            <person name="Kohler A."/>
            <person name="Ohm R.A."/>
            <person name="Kuo A."/>
            <person name="Krutzmann J."/>
            <person name="Morin E."/>
            <person name="Arend M."/>
            <person name="Barry K.W."/>
            <person name="Binder M."/>
            <person name="Choi C."/>
            <person name="Clum A."/>
            <person name="Copeland A."/>
            <person name="Grisel N."/>
            <person name="Haridas S."/>
            <person name="Kipfer T."/>
            <person name="LaButti K."/>
            <person name="Lindquist E."/>
            <person name="Lipzen A."/>
            <person name="Maire R."/>
            <person name="Meier B."/>
            <person name="Mihaltcheva S."/>
            <person name="Molinier V."/>
            <person name="Murat C."/>
            <person name="Poggeler S."/>
            <person name="Quandt C.A."/>
            <person name="Sperisen C."/>
            <person name="Tritt A."/>
            <person name="Tisserant E."/>
            <person name="Crous P.W."/>
            <person name="Henrissat B."/>
            <person name="Nehls U."/>
            <person name="Egli S."/>
            <person name="Spatafora J.W."/>
            <person name="Grigoriev I.V."/>
            <person name="Martin F.M."/>
        </authorList>
    </citation>
    <scope>NUCLEOTIDE SEQUENCE [LARGE SCALE GENOMIC DNA]</scope>
    <source>
        <strain evidence="3 4">CBS 207.34</strain>
    </source>
</reference>
<evidence type="ECO:0000313" key="3">
    <source>
        <dbReference type="EMBL" id="OCL02992.1"/>
    </source>
</evidence>
<accession>A0A8E2EQE5</accession>
<proteinExistence type="predicted"/>
<evidence type="ECO:0000259" key="2">
    <source>
        <dbReference type="PROSITE" id="PS50011"/>
    </source>
</evidence>
<dbReference type="GO" id="GO:0004674">
    <property type="term" value="F:protein serine/threonine kinase activity"/>
    <property type="evidence" value="ECO:0007669"/>
    <property type="project" value="TreeGrafter"/>
</dbReference>